<dbReference type="STRING" id="105231.A0A1Y1I1B5"/>
<feature type="compositionally biased region" description="Basic and acidic residues" evidence="1">
    <location>
        <begin position="535"/>
        <end position="553"/>
    </location>
</feature>
<name>A0A1Y1I1B5_KLENI</name>
<feature type="domain" description="DUF4110" evidence="2">
    <location>
        <begin position="690"/>
        <end position="774"/>
    </location>
</feature>
<feature type="compositionally biased region" description="Acidic residues" evidence="1">
    <location>
        <begin position="524"/>
        <end position="534"/>
    </location>
</feature>
<feature type="compositionally biased region" description="Basic and acidic residues" evidence="1">
    <location>
        <begin position="10"/>
        <end position="35"/>
    </location>
</feature>
<dbReference type="Proteomes" id="UP000054558">
    <property type="component" value="Unassembled WGS sequence"/>
</dbReference>
<dbReference type="AlphaFoldDB" id="A0A1Y1I1B5"/>
<feature type="compositionally biased region" description="Basic residues" evidence="1">
    <location>
        <begin position="774"/>
        <end position="783"/>
    </location>
</feature>
<dbReference type="Gene3D" id="2.120.10.80">
    <property type="entry name" value="Kelch-type beta propeller"/>
    <property type="match status" value="1"/>
</dbReference>
<evidence type="ECO:0000313" key="4">
    <source>
        <dbReference type="Proteomes" id="UP000054558"/>
    </source>
</evidence>
<dbReference type="PANTHER" id="PTHR46063">
    <property type="entry name" value="KELCH DOMAIN-CONTAINING PROTEIN"/>
    <property type="match status" value="1"/>
</dbReference>
<evidence type="ECO:0000256" key="1">
    <source>
        <dbReference type="SAM" id="MobiDB-lite"/>
    </source>
</evidence>
<dbReference type="Pfam" id="PF13422">
    <property type="entry name" value="DUF4110"/>
    <property type="match status" value="1"/>
</dbReference>
<feature type="compositionally biased region" description="Acidic residues" evidence="1">
    <location>
        <begin position="473"/>
        <end position="482"/>
    </location>
</feature>
<dbReference type="SUPFAM" id="SSF117281">
    <property type="entry name" value="Kelch motif"/>
    <property type="match status" value="1"/>
</dbReference>
<feature type="compositionally biased region" description="Basic residues" evidence="1">
    <location>
        <begin position="406"/>
        <end position="416"/>
    </location>
</feature>
<feature type="compositionally biased region" description="Basic and acidic residues" evidence="1">
    <location>
        <begin position="458"/>
        <end position="472"/>
    </location>
</feature>
<dbReference type="EMBL" id="DF237064">
    <property type="protein sequence ID" value="GAQ82566.1"/>
    <property type="molecule type" value="Genomic_DNA"/>
</dbReference>
<feature type="region of interest" description="Disordered" evidence="1">
    <location>
        <begin position="1"/>
        <end position="36"/>
    </location>
</feature>
<dbReference type="OrthoDB" id="4447at2759"/>
<organism evidence="3 4">
    <name type="scientific">Klebsormidium nitens</name>
    <name type="common">Green alga</name>
    <name type="synonym">Ulothrix nitens</name>
    <dbReference type="NCBI Taxonomy" id="105231"/>
    <lineage>
        <taxon>Eukaryota</taxon>
        <taxon>Viridiplantae</taxon>
        <taxon>Streptophyta</taxon>
        <taxon>Klebsormidiophyceae</taxon>
        <taxon>Klebsormidiales</taxon>
        <taxon>Klebsormidiaceae</taxon>
        <taxon>Klebsormidium</taxon>
    </lineage>
</organism>
<feature type="compositionally biased region" description="Acidic residues" evidence="1">
    <location>
        <begin position="615"/>
        <end position="651"/>
    </location>
</feature>
<reference evidence="3 4" key="1">
    <citation type="journal article" date="2014" name="Nat. Commun.">
        <title>Klebsormidium flaccidum genome reveals primary factors for plant terrestrial adaptation.</title>
        <authorList>
            <person name="Hori K."/>
            <person name="Maruyama F."/>
            <person name="Fujisawa T."/>
            <person name="Togashi T."/>
            <person name="Yamamoto N."/>
            <person name="Seo M."/>
            <person name="Sato S."/>
            <person name="Yamada T."/>
            <person name="Mori H."/>
            <person name="Tajima N."/>
            <person name="Moriyama T."/>
            <person name="Ikeuchi M."/>
            <person name="Watanabe M."/>
            <person name="Wada H."/>
            <person name="Kobayashi K."/>
            <person name="Saito M."/>
            <person name="Masuda T."/>
            <person name="Sasaki-Sekimoto Y."/>
            <person name="Mashiguchi K."/>
            <person name="Awai K."/>
            <person name="Shimojima M."/>
            <person name="Masuda S."/>
            <person name="Iwai M."/>
            <person name="Nobusawa T."/>
            <person name="Narise T."/>
            <person name="Kondo S."/>
            <person name="Saito H."/>
            <person name="Sato R."/>
            <person name="Murakawa M."/>
            <person name="Ihara Y."/>
            <person name="Oshima-Yamada Y."/>
            <person name="Ohtaka K."/>
            <person name="Satoh M."/>
            <person name="Sonobe K."/>
            <person name="Ishii M."/>
            <person name="Ohtani R."/>
            <person name="Kanamori-Sato M."/>
            <person name="Honoki R."/>
            <person name="Miyazaki D."/>
            <person name="Mochizuki H."/>
            <person name="Umetsu J."/>
            <person name="Higashi K."/>
            <person name="Shibata D."/>
            <person name="Kamiya Y."/>
            <person name="Sato N."/>
            <person name="Nakamura Y."/>
            <person name="Tabata S."/>
            <person name="Ida S."/>
            <person name="Kurokawa K."/>
            <person name="Ohta H."/>
        </authorList>
    </citation>
    <scope>NUCLEOTIDE SEQUENCE [LARGE SCALE GENOMIC DNA]</scope>
    <source>
        <strain evidence="3 4">NIES-2285</strain>
    </source>
</reference>
<dbReference type="Pfam" id="PF24681">
    <property type="entry name" value="Kelch_KLHDC2_KLHL20_DRC7"/>
    <property type="match status" value="2"/>
</dbReference>
<gene>
    <name evidence="3" type="ORF">KFL_001150260</name>
</gene>
<evidence type="ECO:0000313" key="3">
    <source>
        <dbReference type="EMBL" id="GAQ82566.1"/>
    </source>
</evidence>
<proteinExistence type="predicted"/>
<feature type="compositionally biased region" description="Low complexity" evidence="1">
    <location>
        <begin position="417"/>
        <end position="437"/>
    </location>
</feature>
<evidence type="ECO:0000259" key="2">
    <source>
        <dbReference type="Pfam" id="PF13422"/>
    </source>
</evidence>
<sequence length="783" mass="87769">MGKKSKKPGKGKEKTEKKTLKSQEKKARREEKAVAEEDDIDKILAQIKKEDAKKVEVQVDENVAAPSPRCNCTVTLNPLKDTELILYGGEYYNGDKTYVYGDLYRYNIEKKEWKHVSSPNSPPPRSAHQAVAWKNFLFIFGGEFTSPNQERFHHYKDLWRLDLNTNVWEQLNLKGGPSPRSGHRMVLYKHKLLVFGGFYDTLREVRYFDDLHVLDLDEMKWTEVKQKPGAIAPSPRSAFQMALNGDEVFLYGGYFKDYKASKDGGGDDKGNVLADIWCLDPRTFIWEKVKKQGSPPGPRAGFSLCVHKKRAVMFGGVVDAEDKEKDDLKSTFLNEMFIFQMDNKRWFPLELRKPKAPKGRTKSKPVAKVQAQKEVEEDDAESGDDFDAEKVVEEMDEEVEEVVSSKAKKKKKKRGGLKSSAAGGSEAAAENSEEGQSLIEEMDRQFTGEAQVADDEDAHVADAGEGVGKIDLDDIVGEMDEEVERRVGPGGPKAGETDPPETEKDAPEDAGGGEELSADAILGELDEELEERFEAEEAKGGAEEAPSRSKEQAEQSEDAPSVPCGRINASLVVSGNMLLLYGGIMEAGDKEITLDDLWTLDLAKLDGWTQLIEATETDWVEVEDEEESDDDEEEEEEGSSDNEESEEEGEEPAPLTAGEEAAAALRAIEAGKMSRKQRKIELDRLRSELGLQDADRTPLAGESLREFFARTGKHWQIQAYEITSHTGKELRRDGFELAEARYEELRPVLTELERLEKEQQAEEEELAKAALKAKEKKKVPSRR</sequence>
<keyword evidence="4" id="KW-1185">Reference proteome</keyword>
<feature type="region of interest" description="Disordered" evidence="1">
    <location>
        <begin position="355"/>
        <end position="565"/>
    </location>
</feature>
<accession>A0A1Y1I1B5</accession>
<dbReference type="OMA" id="PSPRVGC"/>
<protein>
    <recommendedName>
        <fullName evidence="2">DUF4110 domain-containing protein</fullName>
    </recommendedName>
</protein>
<feature type="compositionally biased region" description="Basic residues" evidence="1">
    <location>
        <begin position="355"/>
        <end position="365"/>
    </location>
</feature>
<feature type="region of interest" description="Disordered" evidence="1">
    <location>
        <begin position="757"/>
        <end position="783"/>
    </location>
</feature>
<dbReference type="InterPro" id="IPR015915">
    <property type="entry name" value="Kelch-typ_b-propeller"/>
</dbReference>
<feature type="compositionally biased region" description="Acidic residues" evidence="1">
    <location>
        <begin position="375"/>
        <end position="387"/>
    </location>
</feature>
<dbReference type="InterPro" id="IPR052588">
    <property type="entry name" value="Kelch_domain_protein"/>
</dbReference>
<dbReference type="PANTHER" id="PTHR46063:SF1">
    <property type="entry name" value="KELCH DOMAIN-CONTAINING PROTEIN 4"/>
    <property type="match status" value="1"/>
</dbReference>
<feature type="region of interest" description="Disordered" evidence="1">
    <location>
        <begin position="615"/>
        <end position="658"/>
    </location>
</feature>
<dbReference type="InterPro" id="IPR025183">
    <property type="entry name" value="DUF4110"/>
</dbReference>